<reference evidence="1 2" key="1">
    <citation type="submission" date="2010-12" db="EMBL/GenBank/DDBJ databases">
        <title>The Genome Sequence of Cyanophage P-SS1.</title>
        <authorList>
            <consortium name="The Broad Institute Genome Sequencing Platform"/>
            <person name="Henn M.R."/>
            <person name="Sullivan M.S."/>
            <person name="Osburne M.S."/>
            <person name="Levin J."/>
            <person name="Malboeuf C."/>
            <person name="Casali M."/>
            <person name="Russ C."/>
            <person name="Lennon N."/>
            <person name="Chapman S.B."/>
            <person name="Erlich R."/>
            <person name="Young S.K."/>
            <person name="Yandava C."/>
            <person name="Zeng Q."/>
            <person name="Alvarado L."/>
            <person name="Anderson S."/>
            <person name="Berlin A."/>
            <person name="Chen Z."/>
            <person name="Freedman E."/>
            <person name="Gellesch M."/>
            <person name="Goldberg J."/>
            <person name="Green L."/>
            <person name="Griggs A."/>
            <person name="Gujja S."/>
            <person name="Heilman E.R."/>
            <person name="Heiman D."/>
            <person name="Hollinger A."/>
            <person name="Howarth C."/>
            <person name="Larson L."/>
            <person name="Mehta T."/>
            <person name="Pearson M."/>
            <person name="Roberts A."/>
            <person name="Ryan E."/>
            <person name="Saif S."/>
            <person name="Shea T."/>
            <person name="Shenoy N."/>
            <person name="Sisk P."/>
            <person name="Stolte C."/>
            <person name="Sykes S."/>
            <person name="White J."/>
            <person name="Yu Q."/>
            <person name="Coleman M.L."/>
            <person name="Huang K.H."/>
            <person name="Weigele P.R."/>
            <person name="DeFrancesco A.S."/>
            <person name="Kern S.E."/>
            <person name="Thompson L.R."/>
            <person name="Fu R."/>
            <person name="Hombeck B."/>
            <person name="Chisholm S.W."/>
            <person name="Haas B."/>
            <person name="Nusbaum C."/>
            <person name="Birren B."/>
        </authorList>
    </citation>
    <scope>NUCLEOTIDE SEQUENCE [LARGE SCALE GENOMIC DNA]</scope>
    <source>
        <strain evidence="1 2">P-SS1</strain>
    </source>
</reference>
<proteinExistence type="predicted"/>
<evidence type="ECO:0000313" key="2">
    <source>
        <dbReference type="Proteomes" id="UP000502917"/>
    </source>
</evidence>
<protein>
    <recommendedName>
        <fullName evidence="3">Baseplate tail tube cap</fullName>
    </recommendedName>
</protein>
<sequence>MSIFRYPEKPPAQDQGYGLADAETGAIDYLMLRRERFDYDATNVPAFYNREIPGNRATVVQHPDRCYIAIPPGIQTSYGPAYRRADIGVAGVTATGMLNGGKSDFTDLAKTLQEAAGAALPEFSTNMVLQMVNGFNNFVGLQGNLDLNAIENLQQGRIFNPYSEQIFQGMSFRTHNFAFKFFARDAQESKTIQNIIDYVKIGSLPRLRSGNMGKKYTNNQSTFKIDGNDKVTSVTRKDEKNYRNLWQDNFFKKYNEGYAKNNRFFEIPDRFQLRFVRFGANATGGMNNLGESTRRDLMFKIYPSVCTGISVNYTPDNQYVAFKQPIDDGISVPSVVLQLSFTETRLLTENDVAVGY</sequence>
<dbReference type="Proteomes" id="UP000502917">
    <property type="component" value="Segment"/>
</dbReference>
<accession>M1NWW4</accession>
<dbReference type="EMBL" id="JF974306">
    <property type="protein sequence ID" value="AGF91376.1"/>
    <property type="molecule type" value="Genomic_DNA"/>
</dbReference>
<evidence type="ECO:0008006" key="3">
    <source>
        <dbReference type="Google" id="ProtNLM"/>
    </source>
</evidence>
<gene>
    <name evidence="1" type="ORF">CPYG_00081</name>
</gene>
<evidence type="ECO:0000313" key="1">
    <source>
        <dbReference type="EMBL" id="AGF91376.1"/>
    </source>
</evidence>
<name>M1NWW4_9CAUD</name>
<organism evidence="1 2">
    <name type="scientific">Cyanophage P-SS1</name>
    <dbReference type="NCBI Taxonomy" id="889957"/>
    <lineage>
        <taxon>Viruses</taxon>
        <taxon>Duplodnaviria</taxon>
        <taxon>Heunggongvirae</taxon>
        <taxon>Uroviricota</taxon>
        <taxon>Caudoviricetes</taxon>
        <taxon>Pantevenvirales</taxon>
        <taxon>Kyanoviridae</taxon>
        <taxon>Ronodorvirus</taxon>
        <taxon>Ronodorvirus ssm4</taxon>
    </lineage>
</organism>